<dbReference type="InterPro" id="IPR050525">
    <property type="entry name" value="ECM_Assembly_Org"/>
</dbReference>
<dbReference type="Pfam" id="PF00092">
    <property type="entry name" value="VWA"/>
    <property type="match status" value="1"/>
</dbReference>
<dbReference type="SUPFAM" id="SSF53300">
    <property type="entry name" value="vWA-like"/>
    <property type="match status" value="1"/>
</dbReference>
<organism evidence="5">
    <name type="scientific">Amphimedon queenslandica</name>
    <name type="common">Sponge</name>
    <dbReference type="NCBI Taxonomy" id="400682"/>
    <lineage>
        <taxon>Eukaryota</taxon>
        <taxon>Metazoa</taxon>
        <taxon>Porifera</taxon>
        <taxon>Demospongiae</taxon>
        <taxon>Heteroscleromorpha</taxon>
        <taxon>Haplosclerida</taxon>
        <taxon>Niphatidae</taxon>
        <taxon>Amphimedon</taxon>
    </lineage>
</organism>
<evidence type="ECO:0000256" key="1">
    <source>
        <dbReference type="SAM" id="MobiDB-lite"/>
    </source>
</evidence>
<dbReference type="OrthoDB" id="9970481at2759"/>
<dbReference type="PANTHER" id="PTHR24020:SF20">
    <property type="entry name" value="PH DOMAIN-CONTAINING PROTEIN"/>
    <property type="match status" value="1"/>
</dbReference>
<dbReference type="EnsemblMetazoa" id="Aqu2.1.09096_001">
    <property type="protein sequence ID" value="Aqu2.1.09096_001"/>
    <property type="gene ID" value="Aqu2.1.09096"/>
</dbReference>
<dbReference type="Gene3D" id="3.40.50.410">
    <property type="entry name" value="von Willebrand factor, type A domain"/>
    <property type="match status" value="1"/>
</dbReference>
<keyword evidence="3" id="KW-0732">Signal</keyword>
<evidence type="ECO:0000313" key="5">
    <source>
        <dbReference type="EnsemblMetazoa" id="Aqu2.1.09096_001"/>
    </source>
</evidence>
<keyword evidence="2" id="KW-1133">Transmembrane helix</keyword>
<keyword evidence="2" id="KW-0472">Membrane</keyword>
<dbReference type="PROSITE" id="PS50234">
    <property type="entry name" value="VWFA"/>
    <property type="match status" value="1"/>
</dbReference>
<reference evidence="5" key="1">
    <citation type="submission" date="2017-05" db="UniProtKB">
        <authorList>
            <consortium name="EnsemblMetazoa"/>
        </authorList>
    </citation>
    <scope>IDENTIFICATION</scope>
</reference>
<feature type="region of interest" description="Disordered" evidence="1">
    <location>
        <begin position="352"/>
        <end position="373"/>
    </location>
</feature>
<evidence type="ECO:0000259" key="4">
    <source>
        <dbReference type="PROSITE" id="PS50234"/>
    </source>
</evidence>
<dbReference type="AlphaFoldDB" id="A0A1X7T3N5"/>
<feature type="domain" description="VWFA" evidence="4">
    <location>
        <begin position="184"/>
        <end position="265"/>
    </location>
</feature>
<accession>A0A1X7T3N5</accession>
<protein>
    <recommendedName>
        <fullName evidence="4">VWFA domain-containing protein</fullName>
    </recommendedName>
</protein>
<feature type="transmembrane region" description="Helical" evidence="2">
    <location>
        <begin position="412"/>
        <end position="431"/>
    </location>
</feature>
<feature type="signal peptide" evidence="3">
    <location>
        <begin position="1"/>
        <end position="24"/>
    </location>
</feature>
<dbReference type="InParanoid" id="A0A1X7T3N5"/>
<dbReference type="eggNOG" id="KOG3276">
    <property type="taxonomic scope" value="Eukaryota"/>
</dbReference>
<proteinExistence type="predicted"/>
<keyword evidence="2" id="KW-0812">Transmembrane</keyword>
<dbReference type="InterPro" id="IPR036465">
    <property type="entry name" value="vWFA_dom_sf"/>
</dbReference>
<dbReference type="InterPro" id="IPR002035">
    <property type="entry name" value="VWF_A"/>
</dbReference>
<sequence length="432" mass="46836">MISGFPTIAAAVVILLCITDQCTAQTTNCSALASNGDCSFYDCLSTKFQCTANDYPLAYGRKHCLRYASESSCFSTGGQAWITNVSRCLMQSIVNSALYNDVNTTCDQLETFAFESHPRCYIDNGFCTDILLSDQCQNLVCIGNEIFTDRDFYTKQAIDQITRTAASCSSRISTFLLDAPFATARVSEGIPRVAAVLTDGRSNDPSATVQAAQAVHNDGIYVYSFGIGNRISYEELVAIASTGQGNVFNVSGFSSSDFGGVLRQLQVSTCSTPTILETGMEIATTLPKGSSRLLQYEFPSMGMTLKVDITVGNLVVRGSFSVQNPNELTQDFSVMSNGNDIDYFISPELMRQSTNNDNNDGRRTKRQAPMPTNGTGANVYLSIVGLNDDNTFVLNTTFGDTTESFPSSGTSVLGSMVLMIVALLCFFLFIWI</sequence>
<dbReference type="STRING" id="400682.A0A1X7T3N5"/>
<feature type="chain" id="PRO_5012372221" description="VWFA domain-containing protein" evidence="3">
    <location>
        <begin position="25"/>
        <end position="432"/>
    </location>
</feature>
<dbReference type="FunCoup" id="A0A1X7T3N5">
    <property type="interactions" value="10"/>
</dbReference>
<name>A0A1X7T3N5_AMPQE</name>
<evidence type="ECO:0000256" key="2">
    <source>
        <dbReference type="SAM" id="Phobius"/>
    </source>
</evidence>
<evidence type="ECO:0000256" key="3">
    <source>
        <dbReference type="SAM" id="SignalP"/>
    </source>
</evidence>
<dbReference type="PANTHER" id="PTHR24020">
    <property type="entry name" value="COLLAGEN ALPHA"/>
    <property type="match status" value="1"/>
</dbReference>